<dbReference type="SUPFAM" id="SSF144091">
    <property type="entry name" value="Rhomboid-like"/>
    <property type="match status" value="1"/>
</dbReference>
<keyword evidence="4 6" id="KW-0472">Membrane</keyword>
<name>A0A1I2LI42_9FLAO</name>
<dbReference type="InterPro" id="IPR022764">
    <property type="entry name" value="Peptidase_S54_rhomboid_dom"/>
</dbReference>
<feature type="domain" description="Peptidase S54 rhomboid" evidence="7">
    <location>
        <begin position="53"/>
        <end position="184"/>
    </location>
</feature>
<evidence type="ECO:0000256" key="3">
    <source>
        <dbReference type="ARBA" id="ARBA00022989"/>
    </source>
</evidence>
<sequence>MKQSSPFVFTTGVLGYPILFVLLIWIVFWFEIRFGISFNSFGVRPGEVKGLRGILFSPFIHGDIKHLFNNTIPLFVLSMSLFYFYRKISWPVLIIGLLLTGILTWSIGRPANHIGASGIIYMLAAFLFFKGIFSKYYRLVALSLIVVFLYGGMLWYVTPINPEISWEGHLSGLISGFVLSVFYRKNTIKSPKYEWEKPEYSEKEDLFMQHFDENGNFIERRFETKEEEEAYQPPEVNSGQVPKGEQYIANENDDRDKITYRYFYKKSESRKE</sequence>
<dbReference type="PANTHER" id="PTHR43731:SF9">
    <property type="entry name" value="SLR1461 PROTEIN"/>
    <property type="match status" value="1"/>
</dbReference>
<dbReference type="Pfam" id="PF01694">
    <property type="entry name" value="Rhomboid"/>
    <property type="match status" value="1"/>
</dbReference>
<evidence type="ECO:0000313" key="9">
    <source>
        <dbReference type="Proteomes" id="UP000199116"/>
    </source>
</evidence>
<feature type="transmembrane region" description="Helical" evidence="6">
    <location>
        <begin position="67"/>
        <end position="85"/>
    </location>
</feature>
<evidence type="ECO:0000256" key="1">
    <source>
        <dbReference type="ARBA" id="ARBA00004141"/>
    </source>
</evidence>
<accession>A0A1I2LI42</accession>
<feature type="transmembrane region" description="Helical" evidence="6">
    <location>
        <begin position="92"/>
        <end position="108"/>
    </location>
</feature>
<feature type="transmembrane region" description="Helical" evidence="6">
    <location>
        <begin position="139"/>
        <end position="158"/>
    </location>
</feature>
<evidence type="ECO:0000256" key="6">
    <source>
        <dbReference type="SAM" id="Phobius"/>
    </source>
</evidence>
<reference evidence="9" key="1">
    <citation type="submission" date="2016-10" db="EMBL/GenBank/DDBJ databases">
        <authorList>
            <person name="Varghese N."/>
            <person name="Submissions S."/>
        </authorList>
    </citation>
    <scope>NUCLEOTIDE SEQUENCE [LARGE SCALE GENOMIC DNA]</scope>
    <source>
        <strain evidence="9">DSM 23515</strain>
    </source>
</reference>
<keyword evidence="8" id="KW-0378">Hydrolase</keyword>
<evidence type="ECO:0000256" key="5">
    <source>
        <dbReference type="SAM" id="MobiDB-lite"/>
    </source>
</evidence>
<keyword evidence="2 6" id="KW-0812">Transmembrane</keyword>
<dbReference type="Proteomes" id="UP000199116">
    <property type="component" value="Unassembled WGS sequence"/>
</dbReference>
<dbReference type="EMBL" id="FOOH01000009">
    <property type="protein sequence ID" value="SFF78964.1"/>
    <property type="molecule type" value="Genomic_DNA"/>
</dbReference>
<dbReference type="InterPro" id="IPR050925">
    <property type="entry name" value="Rhomboid_protease_S54"/>
</dbReference>
<dbReference type="GO" id="GO:0004252">
    <property type="term" value="F:serine-type endopeptidase activity"/>
    <property type="evidence" value="ECO:0007669"/>
    <property type="project" value="InterPro"/>
</dbReference>
<dbReference type="GO" id="GO:0006508">
    <property type="term" value="P:proteolysis"/>
    <property type="evidence" value="ECO:0007669"/>
    <property type="project" value="UniProtKB-KW"/>
</dbReference>
<feature type="transmembrane region" description="Helical" evidence="6">
    <location>
        <begin position="164"/>
        <end position="183"/>
    </location>
</feature>
<dbReference type="RefSeq" id="WP_075324959.1">
    <property type="nucleotide sequence ID" value="NZ_FOOH01000009.1"/>
</dbReference>
<proteinExistence type="predicted"/>
<feature type="transmembrane region" description="Helical" evidence="6">
    <location>
        <begin position="7"/>
        <end position="30"/>
    </location>
</feature>
<keyword evidence="8" id="KW-0645">Protease</keyword>
<evidence type="ECO:0000256" key="4">
    <source>
        <dbReference type="ARBA" id="ARBA00023136"/>
    </source>
</evidence>
<dbReference type="AlphaFoldDB" id="A0A1I2LI42"/>
<comment type="subcellular location">
    <subcellularLocation>
        <location evidence="1">Membrane</location>
        <topology evidence="1">Multi-pass membrane protein</topology>
    </subcellularLocation>
</comment>
<evidence type="ECO:0000256" key="2">
    <source>
        <dbReference type="ARBA" id="ARBA00022692"/>
    </source>
</evidence>
<organism evidence="8 9">
    <name type="scientific">Salegentibacter agarivorans</name>
    <dbReference type="NCBI Taxonomy" id="345907"/>
    <lineage>
        <taxon>Bacteria</taxon>
        <taxon>Pseudomonadati</taxon>
        <taxon>Bacteroidota</taxon>
        <taxon>Flavobacteriia</taxon>
        <taxon>Flavobacteriales</taxon>
        <taxon>Flavobacteriaceae</taxon>
        <taxon>Salegentibacter</taxon>
    </lineage>
</organism>
<dbReference type="PANTHER" id="PTHR43731">
    <property type="entry name" value="RHOMBOID PROTEASE"/>
    <property type="match status" value="1"/>
</dbReference>
<protein>
    <submittedName>
        <fullName evidence="8">Membrane associated serine protease, rhomboid family</fullName>
    </submittedName>
</protein>
<dbReference type="GO" id="GO:0016020">
    <property type="term" value="C:membrane"/>
    <property type="evidence" value="ECO:0007669"/>
    <property type="project" value="UniProtKB-SubCell"/>
</dbReference>
<gene>
    <name evidence="8" type="ORF">SAMN04488033_10911</name>
</gene>
<keyword evidence="3 6" id="KW-1133">Transmembrane helix</keyword>
<dbReference type="Gene3D" id="1.20.1540.10">
    <property type="entry name" value="Rhomboid-like"/>
    <property type="match status" value="1"/>
</dbReference>
<evidence type="ECO:0000259" key="7">
    <source>
        <dbReference type="Pfam" id="PF01694"/>
    </source>
</evidence>
<keyword evidence="9" id="KW-1185">Reference proteome</keyword>
<feature type="transmembrane region" description="Helical" evidence="6">
    <location>
        <begin position="114"/>
        <end position="132"/>
    </location>
</feature>
<evidence type="ECO:0000313" key="8">
    <source>
        <dbReference type="EMBL" id="SFF78964.1"/>
    </source>
</evidence>
<dbReference type="InterPro" id="IPR035952">
    <property type="entry name" value="Rhomboid-like_sf"/>
</dbReference>
<feature type="region of interest" description="Disordered" evidence="5">
    <location>
        <begin position="225"/>
        <end position="254"/>
    </location>
</feature>